<feature type="compositionally biased region" description="Low complexity" evidence="1">
    <location>
        <begin position="145"/>
        <end position="154"/>
    </location>
</feature>
<evidence type="ECO:0000313" key="2">
    <source>
        <dbReference type="EMBL" id="KAG5985789.1"/>
    </source>
</evidence>
<dbReference type="Proteomes" id="UP000748025">
    <property type="component" value="Unassembled WGS sequence"/>
</dbReference>
<protein>
    <submittedName>
        <fullName evidence="2">Uncharacterized protein</fullName>
    </submittedName>
</protein>
<feature type="region of interest" description="Disordered" evidence="1">
    <location>
        <begin position="1"/>
        <end position="56"/>
    </location>
</feature>
<feature type="compositionally biased region" description="Low complexity" evidence="1">
    <location>
        <begin position="13"/>
        <end position="39"/>
    </location>
</feature>
<reference evidence="2" key="1">
    <citation type="journal article" date="2020" name="bioRxiv">
        <title>Whole genome comparisons of ergot fungi reveals the divergence and evolution of species within the genus Claviceps are the result of varying mechanisms driving genome evolution and host range expansion.</title>
        <authorList>
            <person name="Wyka S.A."/>
            <person name="Mondo S.J."/>
            <person name="Liu M."/>
            <person name="Dettman J."/>
            <person name="Nalam V."/>
            <person name="Broders K.D."/>
        </authorList>
    </citation>
    <scope>NUCLEOTIDE SEQUENCE</scope>
    <source>
        <strain evidence="2">CCC 602</strain>
    </source>
</reference>
<keyword evidence="3" id="KW-1185">Reference proteome</keyword>
<dbReference type="AlphaFoldDB" id="A0A9P7N1J7"/>
<feature type="compositionally biased region" description="Polar residues" evidence="1">
    <location>
        <begin position="1"/>
        <end position="12"/>
    </location>
</feature>
<feature type="region of interest" description="Disordered" evidence="1">
    <location>
        <begin position="131"/>
        <end position="199"/>
    </location>
</feature>
<sequence length="199" mass="19171">MTSPANQLNSIPATNTSATTATSYASAAGAPKKSSPRAPVIATGSQPPVVAGSASSAFAAQNAKSSSPAIVNGKSVVTPAVPAVPAVARGSSTNGSGVDHSTINSPVTMAANANPYAINGGAKSGIQFGFNSPAMAHSTPQTGHAAPIAIPGAGNQRVPSPAHSPSPIPQPSASGGRPPSGLQQPSGQMTFGSLGSDGE</sequence>
<comment type="caution">
    <text evidence="2">The sequence shown here is derived from an EMBL/GenBank/DDBJ whole genome shotgun (WGS) entry which is preliminary data.</text>
</comment>
<gene>
    <name evidence="2" type="ORF">E4U43_005884</name>
</gene>
<dbReference type="EMBL" id="SRPW01003929">
    <property type="protein sequence ID" value="KAG5985789.1"/>
    <property type="molecule type" value="Genomic_DNA"/>
</dbReference>
<evidence type="ECO:0000313" key="3">
    <source>
        <dbReference type="Proteomes" id="UP000748025"/>
    </source>
</evidence>
<feature type="non-terminal residue" evidence="2">
    <location>
        <position position="199"/>
    </location>
</feature>
<accession>A0A9P7N1J7</accession>
<proteinExistence type="predicted"/>
<feature type="compositionally biased region" description="Polar residues" evidence="1">
    <location>
        <begin position="181"/>
        <end position="193"/>
    </location>
</feature>
<dbReference type="OrthoDB" id="514777at2759"/>
<evidence type="ECO:0000256" key="1">
    <source>
        <dbReference type="SAM" id="MobiDB-lite"/>
    </source>
</evidence>
<organism evidence="2 3">
    <name type="scientific">Claviceps pusilla</name>
    <dbReference type="NCBI Taxonomy" id="123648"/>
    <lineage>
        <taxon>Eukaryota</taxon>
        <taxon>Fungi</taxon>
        <taxon>Dikarya</taxon>
        <taxon>Ascomycota</taxon>
        <taxon>Pezizomycotina</taxon>
        <taxon>Sordariomycetes</taxon>
        <taxon>Hypocreomycetidae</taxon>
        <taxon>Hypocreales</taxon>
        <taxon>Clavicipitaceae</taxon>
        <taxon>Claviceps</taxon>
    </lineage>
</organism>
<name>A0A9P7N1J7_9HYPO</name>